<keyword evidence="4" id="KW-1185">Reference proteome</keyword>
<accession>A0A1G8CPZ7</accession>
<dbReference type="AlphaFoldDB" id="A0A1G8CPZ7"/>
<evidence type="ECO:0000313" key="2">
    <source>
        <dbReference type="EMBL" id="SDH47597.1"/>
    </source>
</evidence>
<name>A0A1G8CPZ7_ANETH</name>
<sequence length="331" mass="38909">MLTVSDFYRITEQQLLYNQNKSLFYTLTNGRTGLNASEETTRLFKRNLKEVAQFIRATKSEGTYQQLLEDIADKVIRLFIQANQYLDFNHEDHRKLQKIYGDLFEQIYVIGNQKEQMSNKEVECLFHLHYQNLKIFLLESNGTEIFKKYKESPYLFTIKCAEYTPEFQMKLLNIHLDTIKQPVLDIGCGSQANLVRFLRKNGIEAFGIDRNVHTMNYLYKANWLEYTFTPNTWGTVISHMAFSNQFMHHHLRVHGKFELYAKKYMEILESLKIEGSFIYAPGLPFMEELLVSLNKAYVVATQEIDTQNLSNNKTSFSNVNRKHVTKVIRVT</sequence>
<reference evidence="1 4" key="2">
    <citation type="submission" date="2021-08" db="EMBL/GenBank/DDBJ databases">
        <title>Complete genome sequence of the strain Aneurinibacillus thermoaerophilus CCM 8960.</title>
        <authorList>
            <person name="Musilova J."/>
            <person name="Kourilova X."/>
            <person name="Pernicova I."/>
            <person name="Bezdicek M."/>
            <person name="Lengerova M."/>
            <person name="Obruca S."/>
            <person name="Sedlar K."/>
        </authorList>
    </citation>
    <scope>NUCLEOTIDE SEQUENCE [LARGE SCALE GENOMIC DNA]</scope>
    <source>
        <strain evidence="1 4">CCM 8960</strain>
    </source>
</reference>
<keyword evidence="1" id="KW-0489">Methyltransferase</keyword>
<dbReference type="RefSeq" id="WP_175493626.1">
    <property type="nucleotide sequence ID" value="NZ_CP080764.1"/>
</dbReference>
<dbReference type="Proteomes" id="UP000198956">
    <property type="component" value="Unassembled WGS sequence"/>
</dbReference>
<evidence type="ECO:0000313" key="3">
    <source>
        <dbReference type="Proteomes" id="UP000198956"/>
    </source>
</evidence>
<evidence type="ECO:0000313" key="1">
    <source>
        <dbReference type="EMBL" id="QYY42389.1"/>
    </source>
</evidence>
<protein>
    <submittedName>
        <fullName evidence="1">Class I SAM-dependent methyltransferase</fullName>
    </submittedName>
</protein>
<dbReference type="EMBL" id="FNDE01000027">
    <property type="protein sequence ID" value="SDH47597.1"/>
    <property type="molecule type" value="Genomic_DNA"/>
</dbReference>
<dbReference type="Proteomes" id="UP000826616">
    <property type="component" value="Chromosome"/>
</dbReference>
<organism evidence="2 3">
    <name type="scientific">Aneurinibacillus thermoaerophilus</name>
    <dbReference type="NCBI Taxonomy" id="143495"/>
    <lineage>
        <taxon>Bacteria</taxon>
        <taxon>Bacillati</taxon>
        <taxon>Bacillota</taxon>
        <taxon>Bacilli</taxon>
        <taxon>Bacillales</taxon>
        <taxon>Paenibacillaceae</taxon>
        <taxon>Aneurinibacillus group</taxon>
        <taxon>Aneurinibacillus</taxon>
    </lineage>
</organism>
<evidence type="ECO:0000313" key="4">
    <source>
        <dbReference type="Proteomes" id="UP000826616"/>
    </source>
</evidence>
<dbReference type="GO" id="GO:0032259">
    <property type="term" value="P:methylation"/>
    <property type="evidence" value="ECO:0007669"/>
    <property type="project" value="UniProtKB-KW"/>
</dbReference>
<dbReference type="GO" id="GO:0008168">
    <property type="term" value="F:methyltransferase activity"/>
    <property type="evidence" value="ECO:0007669"/>
    <property type="project" value="UniProtKB-KW"/>
</dbReference>
<reference evidence="2 3" key="1">
    <citation type="submission" date="2016-10" db="EMBL/GenBank/DDBJ databases">
        <authorList>
            <person name="de Groot N.N."/>
        </authorList>
    </citation>
    <scope>NUCLEOTIDE SEQUENCE [LARGE SCALE GENOMIC DNA]</scope>
    <source>
        <strain evidence="2 3">L 420-91</strain>
    </source>
</reference>
<proteinExistence type="predicted"/>
<keyword evidence="1" id="KW-0808">Transferase</keyword>
<gene>
    <name evidence="1" type="ORF">K3F53_16295</name>
    <name evidence="2" type="ORF">SAMN04489735_102723</name>
</gene>
<dbReference type="GeneID" id="97142942"/>
<dbReference type="InterPro" id="IPR029063">
    <property type="entry name" value="SAM-dependent_MTases_sf"/>
</dbReference>
<dbReference type="SUPFAM" id="SSF53335">
    <property type="entry name" value="S-adenosyl-L-methionine-dependent methyltransferases"/>
    <property type="match status" value="1"/>
</dbReference>
<dbReference type="EMBL" id="CP080764">
    <property type="protein sequence ID" value="QYY42389.1"/>
    <property type="molecule type" value="Genomic_DNA"/>
</dbReference>